<reference evidence="1 2" key="1">
    <citation type="journal article" date="2024" name="G3 (Bethesda)">
        <title>Genome assembly of Hibiscus sabdariffa L. provides insights into metabolisms of medicinal natural products.</title>
        <authorList>
            <person name="Kim T."/>
        </authorList>
    </citation>
    <scope>NUCLEOTIDE SEQUENCE [LARGE SCALE GENOMIC DNA]</scope>
    <source>
        <strain evidence="1">TK-2024</strain>
        <tissue evidence="1">Old leaves</tissue>
    </source>
</reference>
<gene>
    <name evidence="1" type="ORF">V6N12_042319</name>
</gene>
<evidence type="ECO:0000313" key="2">
    <source>
        <dbReference type="Proteomes" id="UP001472677"/>
    </source>
</evidence>
<keyword evidence="2" id="KW-1185">Reference proteome</keyword>
<dbReference type="Proteomes" id="UP001472677">
    <property type="component" value="Unassembled WGS sequence"/>
</dbReference>
<evidence type="ECO:0000313" key="1">
    <source>
        <dbReference type="EMBL" id="KAK8559031.1"/>
    </source>
</evidence>
<protein>
    <submittedName>
        <fullName evidence="1">Uncharacterized protein</fullName>
    </submittedName>
</protein>
<sequence length="193" mass="21194">MNIPQATVHSSLVALACTPGPEGNGTPLFDLEAFGLLCGGEIGGDARSLAGRDHRGRSSRTNKETLWSWGHVYMDVEGCVLRESKGFGMAIDGEGNNKKSLGVNDGKKVSYTDMVSGKLKEVSSVVSLHDELDVELLESEFSIDRSGSYSMIKFSELFHAKIDHRMHRLVILRLLGRSIGFKALHSRIQSMWN</sequence>
<dbReference type="EMBL" id="JBBPBM010000015">
    <property type="protein sequence ID" value="KAK8559031.1"/>
    <property type="molecule type" value="Genomic_DNA"/>
</dbReference>
<name>A0ABR2EGQ0_9ROSI</name>
<proteinExistence type="predicted"/>
<comment type="caution">
    <text evidence="1">The sequence shown here is derived from an EMBL/GenBank/DDBJ whole genome shotgun (WGS) entry which is preliminary data.</text>
</comment>
<organism evidence="1 2">
    <name type="scientific">Hibiscus sabdariffa</name>
    <name type="common">roselle</name>
    <dbReference type="NCBI Taxonomy" id="183260"/>
    <lineage>
        <taxon>Eukaryota</taxon>
        <taxon>Viridiplantae</taxon>
        <taxon>Streptophyta</taxon>
        <taxon>Embryophyta</taxon>
        <taxon>Tracheophyta</taxon>
        <taxon>Spermatophyta</taxon>
        <taxon>Magnoliopsida</taxon>
        <taxon>eudicotyledons</taxon>
        <taxon>Gunneridae</taxon>
        <taxon>Pentapetalae</taxon>
        <taxon>rosids</taxon>
        <taxon>malvids</taxon>
        <taxon>Malvales</taxon>
        <taxon>Malvaceae</taxon>
        <taxon>Malvoideae</taxon>
        <taxon>Hibiscus</taxon>
    </lineage>
</organism>
<accession>A0ABR2EGQ0</accession>